<reference evidence="1" key="1">
    <citation type="submission" date="2021-02" db="EMBL/GenBank/DDBJ databases">
        <authorList>
            <person name="Dougan E. K."/>
            <person name="Rhodes N."/>
            <person name="Thang M."/>
            <person name="Chan C."/>
        </authorList>
    </citation>
    <scope>NUCLEOTIDE SEQUENCE</scope>
</reference>
<dbReference type="InterPro" id="IPR016024">
    <property type="entry name" value="ARM-type_fold"/>
</dbReference>
<gene>
    <name evidence="1" type="primary">aarA</name>
    <name evidence="1" type="ORF">SNAT2548_LOCUS3544</name>
</gene>
<dbReference type="InterPro" id="IPR011989">
    <property type="entry name" value="ARM-like"/>
</dbReference>
<dbReference type="Proteomes" id="UP000604046">
    <property type="component" value="Unassembled WGS sequence"/>
</dbReference>
<keyword evidence="2" id="KW-1185">Reference proteome</keyword>
<comment type="caution">
    <text evidence="1">The sequence shown here is derived from an EMBL/GenBank/DDBJ whole genome shotgun (WGS) entry which is preliminary data.</text>
</comment>
<dbReference type="Pfam" id="PF00514">
    <property type="entry name" value="Arm"/>
    <property type="match status" value="1"/>
</dbReference>
<dbReference type="SMART" id="SM00185">
    <property type="entry name" value="ARM"/>
    <property type="match status" value="2"/>
</dbReference>
<organism evidence="1 2">
    <name type="scientific">Symbiodinium natans</name>
    <dbReference type="NCBI Taxonomy" id="878477"/>
    <lineage>
        <taxon>Eukaryota</taxon>
        <taxon>Sar</taxon>
        <taxon>Alveolata</taxon>
        <taxon>Dinophyceae</taxon>
        <taxon>Suessiales</taxon>
        <taxon>Symbiodiniaceae</taxon>
        <taxon>Symbiodinium</taxon>
    </lineage>
</organism>
<dbReference type="Gene3D" id="1.25.10.10">
    <property type="entry name" value="Leucine-rich Repeat Variant"/>
    <property type="match status" value="1"/>
</dbReference>
<proteinExistence type="predicted"/>
<dbReference type="SUPFAM" id="SSF48371">
    <property type="entry name" value="ARM repeat"/>
    <property type="match status" value="1"/>
</dbReference>
<evidence type="ECO:0000313" key="1">
    <source>
        <dbReference type="EMBL" id="CAE7029560.1"/>
    </source>
</evidence>
<dbReference type="OrthoDB" id="637682at2759"/>
<accession>A0A812I960</accession>
<dbReference type="AlphaFoldDB" id="A0A812I960"/>
<name>A0A812I960_9DINO</name>
<dbReference type="InterPro" id="IPR000225">
    <property type="entry name" value="Armadillo"/>
</dbReference>
<dbReference type="EMBL" id="CAJNDS010000218">
    <property type="protein sequence ID" value="CAE7029560.1"/>
    <property type="molecule type" value="Genomic_DNA"/>
</dbReference>
<protein>
    <submittedName>
        <fullName evidence="1">AarA protein</fullName>
    </submittedName>
</protein>
<evidence type="ECO:0000313" key="2">
    <source>
        <dbReference type="Proteomes" id="UP000604046"/>
    </source>
</evidence>
<sequence length="254" mass="28160">MAADEDATAGAHAFKITRPEAMETMKMLEDPLYAREVVAYTNAVRAASTFLADEEIQHSFCFAMSFSATRYPNIVLKAGALPRILDAMKKYPTNIRLQAEACEALRNIAEMPDGADTLLGTTALEDVLNSMKMNAQAEWVVQEGCGLVCRMITESDDARDRLLKKDGLRIIMDCMETFPRASWVALWGVQALRRFAELDAQRLQDAGAFELVQRARNSKLFAKGCPAVRQATADCLKLQPPSAQPKRSHRDNDG</sequence>